<evidence type="ECO:0000313" key="2">
    <source>
        <dbReference type="Proteomes" id="UP001056120"/>
    </source>
</evidence>
<accession>A0ACB9J8C9</accession>
<comment type="caution">
    <text evidence="1">The sequence shown here is derived from an EMBL/GenBank/DDBJ whole genome shotgun (WGS) entry which is preliminary data.</text>
</comment>
<reference evidence="2" key="1">
    <citation type="journal article" date="2022" name="Mol. Ecol. Resour.">
        <title>The genomes of chicory, endive, great burdock and yacon provide insights into Asteraceae palaeo-polyploidization history and plant inulin production.</title>
        <authorList>
            <person name="Fan W."/>
            <person name="Wang S."/>
            <person name="Wang H."/>
            <person name="Wang A."/>
            <person name="Jiang F."/>
            <person name="Liu H."/>
            <person name="Zhao H."/>
            <person name="Xu D."/>
            <person name="Zhang Y."/>
        </authorList>
    </citation>
    <scope>NUCLEOTIDE SEQUENCE [LARGE SCALE GENOMIC DNA]</scope>
    <source>
        <strain evidence="2">cv. Yunnan</strain>
    </source>
</reference>
<proteinExistence type="predicted"/>
<evidence type="ECO:0000313" key="1">
    <source>
        <dbReference type="EMBL" id="KAI3816569.1"/>
    </source>
</evidence>
<sequence length="108" mass="12343">MTHTGAIRNDCYLERMFRRWNNSSFMGKSWAQINCQWFRLYVERLIVLQAQSILLPLIGMVSYGFAAFLALKLAAKVLSFRINERNGGLDLLCATTSMATASPYFCTF</sequence>
<name>A0ACB9J8C9_9ASTR</name>
<gene>
    <name evidence="1" type="ORF">L1987_16271</name>
</gene>
<keyword evidence="2" id="KW-1185">Reference proteome</keyword>
<dbReference type="EMBL" id="CM042022">
    <property type="protein sequence ID" value="KAI3816569.1"/>
    <property type="molecule type" value="Genomic_DNA"/>
</dbReference>
<reference evidence="1 2" key="2">
    <citation type="journal article" date="2022" name="Mol. Ecol. Resour.">
        <title>The genomes of chicory, endive, great burdock and yacon provide insights into Asteraceae paleo-polyploidization history and plant inulin production.</title>
        <authorList>
            <person name="Fan W."/>
            <person name="Wang S."/>
            <person name="Wang H."/>
            <person name="Wang A."/>
            <person name="Jiang F."/>
            <person name="Liu H."/>
            <person name="Zhao H."/>
            <person name="Xu D."/>
            <person name="Zhang Y."/>
        </authorList>
    </citation>
    <scope>NUCLEOTIDE SEQUENCE [LARGE SCALE GENOMIC DNA]</scope>
    <source>
        <strain evidence="2">cv. Yunnan</strain>
        <tissue evidence="1">Leaves</tissue>
    </source>
</reference>
<protein>
    <submittedName>
        <fullName evidence="1">Uncharacterized protein</fullName>
    </submittedName>
</protein>
<organism evidence="1 2">
    <name type="scientific">Smallanthus sonchifolius</name>
    <dbReference type="NCBI Taxonomy" id="185202"/>
    <lineage>
        <taxon>Eukaryota</taxon>
        <taxon>Viridiplantae</taxon>
        <taxon>Streptophyta</taxon>
        <taxon>Embryophyta</taxon>
        <taxon>Tracheophyta</taxon>
        <taxon>Spermatophyta</taxon>
        <taxon>Magnoliopsida</taxon>
        <taxon>eudicotyledons</taxon>
        <taxon>Gunneridae</taxon>
        <taxon>Pentapetalae</taxon>
        <taxon>asterids</taxon>
        <taxon>campanulids</taxon>
        <taxon>Asterales</taxon>
        <taxon>Asteraceae</taxon>
        <taxon>Asteroideae</taxon>
        <taxon>Heliantheae alliance</taxon>
        <taxon>Millerieae</taxon>
        <taxon>Smallanthus</taxon>
    </lineage>
</organism>
<dbReference type="Proteomes" id="UP001056120">
    <property type="component" value="Linkage Group LG05"/>
</dbReference>